<accession>A0A388LG79</accession>
<dbReference type="AlphaFoldDB" id="A0A388LG79"/>
<protein>
    <submittedName>
        <fullName evidence="2">Uncharacterized protein</fullName>
    </submittedName>
</protein>
<feature type="compositionally biased region" description="Basic and acidic residues" evidence="1">
    <location>
        <begin position="34"/>
        <end position="47"/>
    </location>
</feature>
<gene>
    <name evidence="2" type="ORF">CBR_g31905</name>
</gene>
<proteinExistence type="predicted"/>
<keyword evidence="3" id="KW-1185">Reference proteome</keyword>
<feature type="compositionally biased region" description="Basic and acidic residues" evidence="1">
    <location>
        <begin position="56"/>
        <end position="82"/>
    </location>
</feature>
<name>A0A388LG79_CHABU</name>
<dbReference type="EMBL" id="BFEA01000368">
    <property type="protein sequence ID" value="GBG81233.1"/>
    <property type="molecule type" value="Genomic_DNA"/>
</dbReference>
<organism evidence="2 3">
    <name type="scientific">Chara braunii</name>
    <name type="common">Braun's stonewort</name>
    <dbReference type="NCBI Taxonomy" id="69332"/>
    <lineage>
        <taxon>Eukaryota</taxon>
        <taxon>Viridiplantae</taxon>
        <taxon>Streptophyta</taxon>
        <taxon>Charophyceae</taxon>
        <taxon>Charales</taxon>
        <taxon>Characeae</taxon>
        <taxon>Chara</taxon>
    </lineage>
</organism>
<dbReference type="Gramene" id="GBG81233">
    <property type="protein sequence ID" value="GBG81233"/>
    <property type="gene ID" value="CBR_g31905"/>
</dbReference>
<evidence type="ECO:0000313" key="3">
    <source>
        <dbReference type="Proteomes" id="UP000265515"/>
    </source>
</evidence>
<evidence type="ECO:0000256" key="1">
    <source>
        <dbReference type="SAM" id="MobiDB-lite"/>
    </source>
</evidence>
<dbReference type="Proteomes" id="UP000265515">
    <property type="component" value="Unassembled WGS sequence"/>
</dbReference>
<evidence type="ECO:0000313" key="2">
    <source>
        <dbReference type="EMBL" id="GBG81233.1"/>
    </source>
</evidence>
<sequence length="155" mass="17399">MIKDQIARRNAVQNEEIGEALEEEEEEEEALSSEGRDDPDYALEREAGIAGGSSQQRDKNEEEEEPKERKRWENTEGNRPVKEGMPIDPSIGDPWRDPELPEEEDDGAAAEGSQRRRRKRSELPASSGSTPRPSVRLRQDLGVRDSSPVVLPPTP</sequence>
<comment type="caution">
    <text evidence="2">The sequence shown here is derived from an EMBL/GenBank/DDBJ whole genome shotgun (WGS) entry which is preliminary data.</text>
</comment>
<reference evidence="2 3" key="1">
    <citation type="journal article" date="2018" name="Cell">
        <title>The Chara Genome: Secondary Complexity and Implications for Plant Terrestrialization.</title>
        <authorList>
            <person name="Nishiyama T."/>
            <person name="Sakayama H."/>
            <person name="Vries J.D."/>
            <person name="Buschmann H."/>
            <person name="Saint-Marcoux D."/>
            <person name="Ullrich K.K."/>
            <person name="Haas F.B."/>
            <person name="Vanderstraeten L."/>
            <person name="Becker D."/>
            <person name="Lang D."/>
            <person name="Vosolsobe S."/>
            <person name="Rombauts S."/>
            <person name="Wilhelmsson P.K.I."/>
            <person name="Janitza P."/>
            <person name="Kern R."/>
            <person name="Heyl A."/>
            <person name="Rumpler F."/>
            <person name="Villalobos L.I.A.C."/>
            <person name="Clay J.M."/>
            <person name="Skokan R."/>
            <person name="Toyoda A."/>
            <person name="Suzuki Y."/>
            <person name="Kagoshima H."/>
            <person name="Schijlen E."/>
            <person name="Tajeshwar N."/>
            <person name="Catarino B."/>
            <person name="Hetherington A.J."/>
            <person name="Saltykova A."/>
            <person name="Bonnot C."/>
            <person name="Breuninger H."/>
            <person name="Symeonidi A."/>
            <person name="Radhakrishnan G.V."/>
            <person name="Van Nieuwerburgh F."/>
            <person name="Deforce D."/>
            <person name="Chang C."/>
            <person name="Karol K.G."/>
            <person name="Hedrich R."/>
            <person name="Ulvskov P."/>
            <person name="Glockner G."/>
            <person name="Delwiche C.F."/>
            <person name="Petrasek J."/>
            <person name="Van de Peer Y."/>
            <person name="Friml J."/>
            <person name="Beilby M."/>
            <person name="Dolan L."/>
            <person name="Kohara Y."/>
            <person name="Sugano S."/>
            <person name="Fujiyama A."/>
            <person name="Delaux P.-M."/>
            <person name="Quint M."/>
            <person name="TheiBen G."/>
            <person name="Hagemann M."/>
            <person name="Harholt J."/>
            <person name="Dunand C."/>
            <person name="Zachgo S."/>
            <person name="Langdale J."/>
            <person name="Maumus F."/>
            <person name="Straeten D.V.D."/>
            <person name="Gould S.B."/>
            <person name="Rensing S.A."/>
        </authorList>
    </citation>
    <scope>NUCLEOTIDE SEQUENCE [LARGE SCALE GENOMIC DNA]</scope>
    <source>
        <strain evidence="2 3">S276</strain>
    </source>
</reference>
<feature type="compositionally biased region" description="Acidic residues" evidence="1">
    <location>
        <begin position="16"/>
        <end position="31"/>
    </location>
</feature>
<feature type="region of interest" description="Disordered" evidence="1">
    <location>
        <begin position="1"/>
        <end position="155"/>
    </location>
</feature>